<dbReference type="EMBL" id="WKKF01000001">
    <property type="protein sequence ID" value="MRX53860.1"/>
    <property type="molecule type" value="Genomic_DNA"/>
</dbReference>
<proteinExistence type="predicted"/>
<protein>
    <submittedName>
        <fullName evidence="1">Uncharacterized protein</fullName>
    </submittedName>
</protein>
<evidence type="ECO:0000313" key="1">
    <source>
        <dbReference type="EMBL" id="MRX53860.1"/>
    </source>
</evidence>
<dbReference type="Proteomes" id="UP000441585">
    <property type="component" value="Unassembled WGS sequence"/>
</dbReference>
<comment type="caution">
    <text evidence="1">The sequence shown here is derived from an EMBL/GenBank/DDBJ whole genome shotgun (WGS) entry which is preliminary data.</text>
</comment>
<accession>A0A6I2M6S7</accession>
<sequence>MKTVISNKELAFLVDIATKSDVSKEDFKVFVQSKKLEREIKVYVNDKFMSLLK</sequence>
<organism evidence="1 2">
    <name type="scientific">Metabacillus idriensis</name>
    <dbReference type="NCBI Taxonomy" id="324768"/>
    <lineage>
        <taxon>Bacteria</taxon>
        <taxon>Bacillati</taxon>
        <taxon>Bacillota</taxon>
        <taxon>Bacilli</taxon>
        <taxon>Bacillales</taxon>
        <taxon>Bacillaceae</taxon>
        <taxon>Metabacillus</taxon>
    </lineage>
</organism>
<evidence type="ECO:0000313" key="2">
    <source>
        <dbReference type="Proteomes" id="UP000441585"/>
    </source>
</evidence>
<keyword evidence="2" id="KW-1185">Reference proteome</keyword>
<name>A0A6I2M6S7_9BACI</name>
<dbReference type="AlphaFoldDB" id="A0A6I2M6S7"/>
<reference evidence="1 2" key="1">
    <citation type="submission" date="2019-11" db="EMBL/GenBank/DDBJ databases">
        <title>Bacillus idriensis genome.</title>
        <authorList>
            <person name="Konopka E.N."/>
            <person name="Newman J.D."/>
        </authorList>
    </citation>
    <scope>NUCLEOTIDE SEQUENCE [LARGE SCALE GENOMIC DNA]</scope>
    <source>
        <strain evidence="1 2">DSM 19097</strain>
    </source>
</reference>
<gene>
    <name evidence="1" type="ORF">GJU41_07730</name>
</gene>